<dbReference type="Gene3D" id="3.40.50.720">
    <property type="entry name" value="NAD(P)-binding Rossmann-like Domain"/>
    <property type="match status" value="1"/>
</dbReference>
<accession>A0A4R4UGB3</accession>
<dbReference type="PRINTS" id="PR00081">
    <property type="entry name" value="GDHRDH"/>
</dbReference>
<organism evidence="3 4">
    <name type="scientific">Nonomuraea deserti</name>
    <dbReference type="NCBI Taxonomy" id="1848322"/>
    <lineage>
        <taxon>Bacteria</taxon>
        <taxon>Bacillati</taxon>
        <taxon>Actinomycetota</taxon>
        <taxon>Actinomycetes</taxon>
        <taxon>Streptosporangiales</taxon>
        <taxon>Streptosporangiaceae</taxon>
        <taxon>Nonomuraea</taxon>
    </lineage>
</organism>
<evidence type="ECO:0000256" key="1">
    <source>
        <dbReference type="ARBA" id="ARBA00006484"/>
    </source>
</evidence>
<sequence>MSPRRSSSLLGPKKGKTMALQSAGEARTIILTGGTSGIGFAAATAILRDEYGPWHLVLPVRDAARGRETVESLASAAASGNTVEAMTMDLSSLESVRTFAAELTRRVTSETIPPVHALVCNAGVQMGTNLIHTADGFESTFAINHLGHFVLVNALLPVLSAPARVLVTSSDTHDPALKLGPAPAWSSADALARGELAVAAKPDNAFVAGQRRYSTSKLANLYFTYALARRLPEGVTANAFNPGMVLGTALGRSLPAPVRFISRHVLPRLTWLLRRVVSPNINSAAESGAALAWLATAPELAGTTGTYFDGRTQARSSEESYDTARAEQLWSGSQELTGTRV</sequence>
<reference evidence="3 4" key="1">
    <citation type="submission" date="2019-03" db="EMBL/GenBank/DDBJ databases">
        <title>Draft genome sequences of novel Actinobacteria.</title>
        <authorList>
            <person name="Sahin N."/>
            <person name="Ay H."/>
            <person name="Saygin H."/>
        </authorList>
    </citation>
    <scope>NUCLEOTIDE SEQUENCE [LARGE SCALE GENOMIC DNA]</scope>
    <source>
        <strain evidence="3 4">KC310</strain>
    </source>
</reference>
<dbReference type="Proteomes" id="UP000295258">
    <property type="component" value="Unassembled WGS sequence"/>
</dbReference>
<name>A0A4R4UGB3_9ACTN</name>
<comment type="similarity">
    <text evidence="1">Belongs to the short-chain dehydrogenases/reductases (SDR) family.</text>
</comment>
<dbReference type="Pfam" id="PF00106">
    <property type="entry name" value="adh_short"/>
    <property type="match status" value="1"/>
</dbReference>
<comment type="caution">
    <text evidence="3">The sequence shown here is derived from an EMBL/GenBank/DDBJ whole genome shotgun (WGS) entry which is preliminary data.</text>
</comment>
<keyword evidence="2" id="KW-0560">Oxidoreductase</keyword>
<protein>
    <submittedName>
        <fullName evidence="3">SDR family NAD(P)-dependent oxidoreductase</fullName>
    </submittedName>
</protein>
<dbReference type="InterPro" id="IPR002347">
    <property type="entry name" value="SDR_fam"/>
</dbReference>
<dbReference type="PANTHER" id="PTHR24320">
    <property type="entry name" value="RETINOL DEHYDROGENASE"/>
    <property type="match status" value="1"/>
</dbReference>
<dbReference type="GO" id="GO:0016491">
    <property type="term" value="F:oxidoreductase activity"/>
    <property type="evidence" value="ECO:0007669"/>
    <property type="project" value="UniProtKB-KW"/>
</dbReference>
<keyword evidence="4" id="KW-1185">Reference proteome</keyword>
<gene>
    <name evidence="3" type="ORF">E1292_43250</name>
</gene>
<dbReference type="EMBL" id="SMKO01000214">
    <property type="protein sequence ID" value="TDC90807.1"/>
    <property type="molecule type" value="Genomic_DNA"/>
</dbReference>
<dbReference type="InterPro" id="IPR036291">
    <property type="entry name" value="NAD(P)-bd_dom_sf"/>
</dbReference>
<evidence type="ECO:0000256" key="2">
    <source>
        <dbReference type="ARBA" id="ARBA00023002"/>
    </source>
</evidence>
<evidence type="ECO:0000313" key="3">
    <source>
        <dbReference type="EMBL" id="TDC90807.1"/>
    </source>
</evidence>
<proteinExistence type="inferred from homology"/>
<dbReference type="SUPFAM" id="SSF51735">
    <property type="entry name" value="NAD(P)-binding Rossmann-fold domains"/>
    <property type="match status" value="1"/>
</dbReference>
<evidence type="ECO:0000313" key="4">
    <source>
        <dbReference type="Proteomes" id="UP000295258"/>
    </source>
</evidence>
<dbReference type="PANTHER" id="PTHR24320:SF148">
    <property type="entry name" value="NAD(P)-BINDING ROSSMANN-FOLD SUPERFAMILY PROTEIN"/>
    <property type="match status" value="1"/>
</dbReference>
<dbReference type="AlphaFoldDB" id="A0A4R4UGB3"/>